<gene>
    <name evidence="8" type="ORF">K489DRAFT_404920</name>
</gene>
<dbReference type="PANTHER" id="PTHR42973:SF54">
    <property type="entry name" value="FAD-BINDING PCMH-TYPE DOMAIN-CONTAINING PROTEIN"/>
    <property type="match status" value="1"/>
</dbReference>
<sequence>MVAASNVVLLCSLGGIAAAAAANSSSFRPFPIRDGCTALASVFPKDVAYPNSTAYIQSTGYWSNQQEETQPRCFVEPKNTETLSSIMKILTQGNYRFTVKGGGHNPVAGSSSIVDGVTIDLVHLNNVTVSADRSMVSVGPGNRWGNVTDIIQPMGLAVVGGRDLNVGVSGLLIGGGISFFSGVYGWACDNVLGYEVLLASGNLVYASPEQNNDLYWALRGGAGLNFGIVTRFDLFAFEQGDIWANNLGFPGSSNATVVSTFQNLTINGMPKELGSTAYVGINYDTATSQYTTNVGLLNATVPSPPTSIPAVYEPFQRIPGATYNTTVAAPVTTFLKTTSTPYGGRWTWSNVVVKASFPPAFFAETMALFESRNNGLFRDAKEDSVQPGALVQPIPTNVLERMKRNGGNTFGLKAEDGALIMISFPTLWHNAKNDDLVYSATTKLVADLEDVARKHNVYTPFVYLNYAGVDQQVLKGYGRENYQRLKSIARKYDPEGKLIRLWQGYFKLGGRR</sequence>
<keyword evidence="4" id="KW-0560">Oxidoreductase</keyword>
<reference evidence="8" key="3">
    <citation type="submission" date="2025-08" db="UniProtKB">
        <authorList>
            <consortium name="RefSeq"/>
        </authorList>
    </citation>
    <scope>IDENTIFICATION</scope>
    <source>
        <strain evidence="8">CBS 342.82</strain>
    </source>
</reference>
<evidence type="ECO:0000256" key="2">
    <source>
        <dbReference type="ARBA" id="ARBA00022630"/>
    </source>
</evidence>
<feature type="signal peptide" evidence="5">
    <location>
        <begin position="1"/>
        <end position="21"/>
    </location>
</feature>
<dbReference type="InterPro" id="IPR050416">
    <property type="entry name" value="FAD-linked_Oxidoreductase"/>
</dbReference>
<dbReference type="InterPro" id="IPR016169">
    <property type="entry name" value="FAD-bd_PCMH_sub2"/>
</dbReference>
<reference evidence="8" key="1">
    <citation type="submission" date="2020-01" db="EMBL/GenBank/DDBJ databases">
        <authorList>
            <consortium name="DOE Joint Genome Institute"/>
            <person name="Haridas S."/>
            <person name="Albert R."/>
            <person name="Binder M."/>
            <person name="Bloem J."/>
            <person name="Labutti K."/>
            <person name="Salamov A."/>
            <person name="Andreopoulos B."/>
            <person name="Baker S.E."/>
            <person name="Barry K."/>
            <person name="Bills G."/>
            <person name="Bluhm B.H."/>
            <person name="Cannon C."/>
            <person name="Castanera R."/>
            <person name="Culley D.E."/>
            <person name="Daum C."/>
            <person name="Ezra D."/>
            <person name="Gonzalez J.B."/>
            <person name="Henrissat B."/>
            <person name="Kuo A."/>
            <person name="Liang C."/>
            <person name="Lipzen A."/>
            <person name="Lutzoni F."/>
            <person name="Magnuson J."/>
            <person name="Mondo S."/>
            <person name="Nolan M."/>
            <person name="Ohm R."/>
            <person name="Pangilinan J."/>
            <person name="Park H.-J."/>
            <person name="Ramirez L."/>
            <person name="Alfaro M."/>
            <person name="Sun H."/>
            <person name="Tritt A."/>
            <person name="Yoshinaga Y."/>
            <person name="Zwiers L.-H."/>
            <person name="Turgeon B.G."/>
            <person name="Goodwin S.B."/>
            <person name="Spatafora J.W."/>
            <person name="Crous P.W."/>
            <person name="Grigoriev I.V."/>
        </authorList>
    </citation>
    <scope>NUCLEOTIDE SEQUENCE</scope>
    <source>
        <strain evidence="8">CBS 342.82</strain>
    </source>
</reference>
<keyword evidence="3" id="KW-0274">FAD</keyword>
<comment type="similarity">
    <text evidence="1">Belongs to the oxygen-dependent FAD-linked oxidoreductase family.</text>
</comment>
<name>A0A6J3LSD9_9PEZI</name>
<evidence type="ECO:0000313" key="7">
    <source>
        <dbReference type="Proteomes" id="UP000504637"/>
    </source>
</evidence>
<feature type="chain" id="PRO_5026696281" evidence="5">
    <location>
        <begin position="22"/>
        <end position="512"/>
    </location>
</feature>
<dbReference type="GeneID" id="54364935"/>
<dbReference type="InterPro" id="IPR016166">
    <property type="entry name" value="FAD-bd_PCMH"/>
</dbReference>
<dbReference type="OrthoDB" id="2151789at2759"/>
<dbReference type="SUPFAM" id="SSF56176">
    <property type="entry name" value="FAD-binding/transporter-associated domain-like"/>
    <property type="match status" value="1"/>
</dbReference>
<dbReference type="InterPro" id="IPR036318">
    <property type="entry name" value="FAD-bd_PCMH-like_sf"/>
</dbReference>
<dbReference type="RefSeq" id="XP_033455584.1">
    <property type="nucleotide sequence ID" value="XM_033607135.1"/>
</dbReference>
<evidence type="ECO:0000256" key="1">
    <source>
        <dbReference type="ARBA" id="ARBA00005466"/>
    </source>
</evidence>
<proteinExistence type="inferred from homology"/>
<organism evidence="8">
    <name type="scientific">Dissoconium aciculare CBS 342.82</name>
    <dbReference type="NCBI Taxonomy" id="1314786"/>
    <lineage>
        <taxon>Eukaryota</taxon>
        <taxon>Fungi</taxon>
        <taxon>Dikarya</taxon>
        <taxon>Ascomycota</taxon>
        <taxon>Pezizomycotina</taxon>
        <taxon>Dothideomycetes</taxon>
        <taxon>Dothideomycetidae</taxon>
        <taxon>Mycosphaerellales</taxon>
        <taxon>Dissoconiaceae</taxon>
        <taxon>Dissoconium</taxon>
    </lineage>
</organism>
<keyword evidence="5" id="KW-0732">Signal</keyword>
<feature type="domain" description="FAD-binding PCMH-type" evidence="6">
    <location>
        <begin position="67"/>
        <end position="239"/>
    </location>
</feature>
<dbReference type="PROSITE" id="PS51387">
    <property type="entry name" value="FAD_PCMH"/>
    <property type="match status" value="1"/>
</dbReference>
<protein>
    <submittedName>
        <fullName evidence="8">FAD-binding domain-containing protein</fullName>
    </submittedName>
</protein>
<evidence type="ECO:0000256" key="5">
    <source>
        <dbReference type="SAM" id="SignalP"/>
    </source>
</evidence>
<accession>A0A6J3LSD9</accession>
<dbReference type="AlphaFoldDB" id="A0A6J3LSD9"/>
<evidence type="ECO:0000256" key="4">
    <source>
        <dbReference type="ARBA" id="ARBA00023002"/>
    </source>
</evidence>
<dbReference type="GO" id="GO:0016491">
    <property type="term" value="F:oxidoreductase activity"/>
    <property type="evidence" value="ECO:0007669"/>
    <property type="project" value="UniProtKB-KW"/>
</dbReference>
<dbReference type="GO" id="GO:0071949">
    <property type="term" value="F:FAD binding"/>
    <property type="evidence" value="ECO:0007669"/>
    <property type="project" value="InterPro"/>
</dbReference>
<dbReference type="Gene3D" id="3.30.465.10">
    <property type="match status" value="1"/>
</dbReference>
<keyword evidence="7" id="KW-1185">Reference proteome</keyword>
<dbReference type="Pfam" id="PF01565">
    <property type="entry name" value="FAD_binding_4"/>
    <property type="match status" value="1"/>
</dbReference>
<keyword evidence="2" id="KW-0285">Flavoprotein</keyword>
<dbReference type="InterPro" id="IPR006094">
    <property type="entry name" value="Oxid_FAD_bind_N"/>
</dbReference>
<dbReference type="Proteomes" id="UP000504637">
    <property type="component" value="Unplaced"/>
</dbReference>
<evidence type="ECO:0000313" key="8">
    <source>
        <dbReference type="RefSeq" id="XP_033455584.1"/>
    </source>
</evidence>
<evidence type="ECO:0000259" key="6">
    <source>
        <dbReference type="PROSITE" id="PS51387"/>
    </source>
</evidence>
<reference evidence="8" key="2">
    <citation type="submission" date="2020-04" db="EMBL/GenBank/DDBJ databases">
        <authorList>
            <consortium name="NCBI Genome Project"/>
        </authorList>
    </citation>
    <scope>NUCLEOTIDE SEQUENCE</scope>
    <source>
        <strain evidence="8">CBS 342.82</strain>
    </source>
</reference>
<evidence type="ECO:0000256" key="3">
    <source>
        <dbReference type="ARBA" id="ARBA00022827"/>
    </source>
</evidence>
<dbReference type="PANTHER" id="PTHR42973">
    <property type="entry name" value="BINDING OXIDOREDUCTASE, PUTATIVE (AFU_ORTHOLOGUE AFUA_1G17690)-RELATED"/>
    <property type="match status" value="1"/>
</dbReference>